<dbReference type="RefSeq" id="XP_024342713.1">
    <property type="nucleotide sequence ID" value="XM_024480284.1"/>
</dbReference>
<evidence type="ECO:0000259" key="1">
    <source>
        <dbReference type="PROSITE" id="PS50011"/>
    </source>
</evidence>
<evidence type="ECO:0000313" key="2">
    <source>
        <dbReference type="EMBL" id="OSX65919.1"/>
    </source>
</evidence>
<accession>A0A1X6NB95</accession>
<dbReference type="InterPro" id="IPR000719">
    <property type="entry name" value="Prot_kinase_dom"/>
</dbReference>
<dbReference type="InterPro" id="IPR011009">
    <property type="entry name" value="Kinase-like_dom_sf"/>
</dbReference>
<name>A0A1X6NB95_9APHY</name>
<dbReference type="AlphaFoldDB" id="A0A1X6NB95"/>
<organism evidence="2 3">
    <name type="scientific">Postia placenta MAD-698-R-SB12</name>
    <dbReference type="NCBI Taxonomy" id="670580"/>
    <lineage>
        <taxon>Eukaryota</taxon>
        <taxon>Fungi</taxon>
        <taxon>Dikarya</taxon>
        <taxon>Basidiomycota</taxon>
        <taxon>Agaricomycotina</taxon>
        <taxon>Agaricomycetes</taxon>
        <taxon>Polyporales</taxon>
        <taxon>Adustoporiaceae</taxon>
        <taxon>Rhodonia</taxon>
    </lineage>
</organism>
<protein>
    <recommendedName>
        <fullName evidence="1">Protein kinase domain-containing protein</fullName>
    </recommendedName>
</protein>
<reference evidence="2 3" key="1">
    <citation type="submission" date="2017-04" db="EMBL/GenBank/DDBJ databases">
        <title>Genome Sequence of the Model Brown-Rot Fungus Postia placenta SB12.</title>
        <authorList>
            <consortium name="DOE Joint Genome Institute"/>
            <person name="Gaskell J."/>
            <person name="Kersten P."/>
            <person name="Larrondo L.F."/>
            <person name="Canessa P."/>
            <person name="Martinez D."/>
            <person name="Hibbett D."/>
            <person name="Schmoll M."/>
            <person name="Kubicek C.P."/>
            <person name="Martinez A.T."/>
            <person name="Yadav J."/>
            <person name="Master E."/>
            <person name="Magnuson J.K."/>
            <person name="James T."/>
            <person name="Yaver D."/>
            <person name="Berka R."/>
            <person name="Labutti K."/>
            <person name="Lipzen A."/>
            <person name="Aerts A."/>
            <person name="Barry K."/>
            <person name="Henrissat B."/>
            <person name="Blanchette R."/>
            <person name="Grigoriev I."/>
            <person name="Cullen D."/>
        </authorList>
    </citation>
    <scope>NUCLEOTIDE SEQUENCE [LARGE SCALE GENOMIC DNA]</scope>
    <source>
        <strain evidence="2 3">MAD-698-R-SB12</strain>
    </source>
</reference>
<dbReference type="STRING" id="670580.A0A1X6NB95"/>
<gene>
    <name evidence="2" type="ORF">POSPLADRAFT_1052589</name>
</gene>
<dbReference type="GO" id="GO:0005524">
    <property type="term" value="F:ATP binding"/>
    <property type="evidence" value="ECO:0007669"/>
    <property type="project" value="InterPro"/>
</dbReference>
<dbReference type="SMART" id="SM00220">
    <property type="entry name" value="S_TKc"/>
    <property type="match status" value="1"/>
</dbReference>
<dbReference type="OrthoDB" id="5987198at2759"/>
<dbReference type="Proteomes" id="UP000194127">
    <property type="component" value="Unassembled WGS sequence"/>
</dbReference>
<dbReference type="GO" id="GO:0004674">
    <property type="term" value="F:protein serine/threonine kinase activity"/>
    <property type="evidence" value="ECO:0007669"/>
    <property type="project" value="TreeGrafter"/>
</dbReference>
<dbReference type="GO" id="GO:0005634">
    <property type="term" value="C:nucleus"/>
    <property type="evidence" value="ECO:0007669"/>
    <property type="project" value="TreeGrafter"/>
</dbReference>
<dbReference type="GeneID" id="36325234"/>
<keyword evidence="3" id="KW-1185">Reference proteome</keyword>
<dbReference type="PROSITE" id="PS50011">
    <property type="entry name" value="PROTEIN_KINASE_DOM"/>
    <property type="match status" value="1"/>
</dbReference>
<dbReference type="PANTHER" id="PTHR44167">
    <property type="entry name" value="OVARIAN-SPECIFIC SERINE/THREONINE-PROTEIN KINASE LOK-RELATED"/>
    <property type="match status" value="1"/>
</dbReference>
<dbReference type="GO" id="GO:0044773">
    <property type="term" value="P:mitotic DNA damage checkpoint signaling"/>
    <property type="evidence" value="ECO:0007669"/>
    <property type="project" value="TreeGrafter"/>
</dbReference>
<feature type="domain" description="Protein kinase" evidence="1">
    <location>
        <begin position="54"/>
        <end position="370"/>
    </location>
</feature>
<dbReference type="Gene3D" id="1.10.510.10">
    <property type="entry name" value="Transferase(Phosphotransferase) domain 1"/>
    <property type="match status" value="1"/>
</dbReference>
<dbReference type="PANTHER" id="PTHR44167:SF30">
    <property type="entry name" value="PHOSPHORYLASE KINASE"/>
    <property type="match status" value="1"/>
</dbReference>
<sequence length="370" mass="43035">MANHSEGSPNLPHTEGGLTDAEYYWRDHQPWLQECGYMLRPRYRPDWVPSWLGTKKLFSQCEDGYGLIHPYVNDATRISDGALVLLKQVSVIVHPHEVSIGRYLCSDELRSDPDNHCVPLHDVLKDPSEENTVILVMPLLRKCDDPEFDTIGEVVDFIRQLVNGLKFMHAHHVAHRDIMLSNVMFDPKPMYPDMYHPRRRERKRDFTGKAKHYSRTESPVKYYYVDFGLSRKYESEDYPPRELPILGGDKSVPEFQGNGYDKAVDPFPTDIYYLGNLIRMAFIRHYENLSFLHPLIADMVQNEPEKRPLIEEVASRFMEATSALSPGVLRDRLRERNESTVVRFFRGLEHFYRTAKYVVKRLSPVPTPPA</sequence>
<dbReference type="EMBL" id="KZ110592">
    <property type="protein sequence ID" value="OSX65919.1"/>
    <property type="molecule type" value="Genomic_DNA"/>
</dbReference>
<proteinExistence type="predicted"/>
<evidence type="ECO:0000313" key="3">
    <source>
        <dbReference type="Proteomes" id="UP000194127"/>
    </source>
</evidence>
<dbReference type="SUPFAM" id="SSF56112">
    <property type="entry name" value="Protein kinase-like (PK-like)"/>
    <property type="match status" value="1"/>
</dbReference>